<dbReference type="GO" id="GO:0003993">
    <property type="term" value="F:acid phosphatase activity"/>
    <property type="evidence" value="ECO:0007669"/>
    <property type="project" value="UniProtKB-EC"/>
</dbReference>
<feature type="domain" description="Calcineurin-like phosphoesterase" evidence="8">
    <location>
        <begin position="258"/>
        <end position="469"/>
    </location>
</feature>
<dbReference type="Gene3D" id="2.60.40.380">
    <property type="entry name" value="Purple acid phosphatase-like, N-terminal"/>
    <property type="match status" value="1"/>
</dbReference>
<dbReference type="EMBL" id="KB007939">
    <property type="protein sequence ID" value="ELR18960.1"/>
    <property type="molecule type" value="Genomic_DNA"/>
</dbReference>
<feature type="chain" id="PRO_5012971956" description="Purple acid phosphatase" evidence="7">
    <location>
        <begin position="16"/>
        <end position="563"/>
    </location>
</feature>
<dbReference type="STRING" id="1257118.L8H124"/>
<evidence type="ECO:0000259" key="11">
    <source>
        <dbReference type="Pfam" id="PF17808"/>
    </source>
</evidence>
<accession>L8H124</accession>
<name>L8H124_ACACF</name>
<dbReference type="AlphaFoldDB" id="L8H124"/>
<evidence type="ECO:0000256" key="5">
    <source>
        <dbReference type="ARBA" id="ARBA00023180"/>
    </source>
</evidence>
<keyword evidence="6" id="KW-0378">Hydrolase</keyword>
<evidence type="ECO:0000256" key="7">
    <source>
        <dbReference type="SAM" id="SignalP"/>
    </source>
</evidence>
<evidence type="ECO:0000259" key="8">
    <source>
        <dbReference type="Pfam" id="PF00149"/>
    </source>
</evidence>
<protein>
    <recommendedName>
        <fullName evidence="6">Purple acid phosphatase</fullName>
        <ecNumber evidence="6">3.1.3.2</ecNumber>
    </recommendedName>
</protein>
<feature type="signal peptide" evidence="7">
    <location>
        <begin position="1"/>
        <end position="15"/>
    </location>
</feature>
<dbReference type="OrthoDB" id="45007at2759"/>
<dbReference type="RefSeq" id="XP_004341024.1">
    <property type="nucleotide sequence ID" value="XM_004340976.1"/>
</dbReference>
<dbReference type="InterPro" id="IPR041792">
    <property type="entry name" value="MPP_PAP"/>
</dbReference>
<comment type="subunit">
    <text evidence="2">Homodimer.</text>
</comment>
<dbReference type="OMA" id="NWMEMDL"/>
<keyword evidence="5" id="KW-0325">Glycoprotein</keyword>
<dbReference type="InterPro" id="IPR008963">
    <property type="entry name" value="Purple_acid_Pase-like_N"/>
</dbReference>
<organism evidence="12 13">
    <name type="scientific">Acanthamoeba castellanii (strain ATCC 30010 / Neff)</name>
    <dbReference type="NCBI Taxonomy" id="1257118"/>
    <lineage>
        <taxon>Eukaryota</taxon>
        <taxon>Amoebozoa</taxon>
        <taxon>Discosea</taxon>
        <taxon>Longamoebia</taxon>
        <taxon>Centramoebida</taxon>
        <taxon>Acanthamoebidae</taxon>
        <taxon>Acanthamoeba</taxon>
    </lineage>
</organism>
<gene>
    <name evidence="12" type="ORF">ACA1_233880</name>
</gene>
<dbReference type="Pfam" id="PF00149">
    <property type="entry name" value="Metallophos"/>
    <property type="match status" value="1"/>
</dbReference>
<dbReference type="Pfam" id="PF14008">
    <property type="entry name" value="Metallophos_C"/>
    <property type="match status" value="1"/>
</dbReference>
<dbReference type="Gene3D" id="3.60.21.10">
    <property type="match status" value="1"/>
</dbReference>
<dbReference type="InterPro" id="IPR025733">
    <property type="entry name" value="PAPs_C"/>
</dbReference>
<comment type="subcellular location">
    <subcellularLocation>
        <location evidence="1">Secreted</location>
    </subcellularLocation>
</comment>
<feature type="domain" description="Purple acid phosphatase C-terminal" evidence="9">
    <location>
        <begin position="498"/>
        <end position="557"/>
    </location>
</feature>
<reference evidence="12 13" key="1">
    <citation type="journal article" date="2013" name="Genome Biol.">
        <title>Genome of Acanthamoeba castellanii highlights extensive lateral gene transfer and early evolution of tyrosine kinase signaling.</title>
        <authorList>
            <person name="Clarke M."/>
            <person name="Lohan A.J."/>
            <person name="Liu B."/>
            <person name="Lagkouvardos I."/>
            <person name="Roy S."/>
            <person name="Zafar N."/>
            <person name="Bertelli C."/>
            <person name="Schilde C."/>
            <person name="Kianianmomeni A."/>
            <person name="Burglin T.R."/>
            <person name="Frech C."/>
            <person name="Turcotte B."/>
            <person name="Kopec K.O."/>
            <person name="Synnott J.M."/>
            <person name="Choo C."/>
            <person name="Paponov I."/>
            <person name="Finkler A."/>
            <person name="Soon Heng Tan C."/>
            <person name="Hutchins A.P."/>
            <person name="Weinmeier T."/>
            <person name="Rattei T."/>
            <person name="Chu J.S."/>
            <person name="Gimenez G."/>
            <person name="Irimia M."/>
            <person name="Rigden D.J."/>
            <person name="Fitzpatrick D.A."/>
            <person name="Lorenzo-Morales J."/>
            <person name="Bateman A."/>
            <person name="Chiu C.H."/>
            <person name="Tang P."/>
            <person name="Hegemann P."/>
            <person name="Fromm H."/>
            <person name="Raoult D."/>
            <person name="Greub G."/>
            <person name="Miranda-Saavedra D."/>
            <person name="Chen N."/>
            <person name="Nash P."/>
            <person name="Ginger M.L."/>
            <person name="Horn M."/>
            <person name="Schaap P."/>
            <person name="Caler L."/>
            <person name="Loftus B."/>
        </authorList>
    </citation>
    <scope>NUCLEOTIDE SEQUENCE [LARGE SCALE GENOMIC DNA]</scope>
    <source>
        <strain evidence="12 13">Neff</strain>
    </source>
</reference>
<dbReference type="CDD" id="cd00839">
    <property type="entry name" value="MPP_PAPs"/>
    <property type="match status" value="1"/>
</dbReference>
<dbReference type="EC" id="3.1.3.2" evidence="6"/>
<dbReference type="VEuPathDB" id="AmoebaDB:ACA1_233880"/>
<dbReference type="InterPro" id="IPR004843">
    <property type="entry name" value="Calcineurin-like_PHP"/>
</dbReference>
<dbReference type="GeneID" id="14919729"/>
<dbReference type="Proteomes" id="UP000011083">
    <property type="component" value="Unassembled WGS sequence"/>
</dbReference>
<comment type="catalytic activity">
    <reaction evidence="6">
        <text>a phosphate monoester + H2O = an alcohol + phosphate</text>
        <dbReference type="Rhea" id="RHEA:15017"/>
        <dbReference type="ChEBI" id="CHEBI:15377"/>
        <dbReference type="ChEBI" id="CHEBI:30879"/>
        <dbReference type="ChEBI" id="CHEBI:43474"/>
        <dbReference type="ChEBI" id="CHEBI:67140"/>
        <dbReference type="EC" id="3.1.3.2"/>
    </reaction>
</comment>
<feature type="domain" description="Purple acid phosphatase N-terminal" evidence="10">
    <location>
        <begin position="143"/>
        <end position="243"/>
    </location>
</feature>
<keyword evidence="4 7" id="KW-0732">Signal</keyword>
<evidence type="ECO:0000313" key="13">
    <source>
        <dbReference type="Proteomes" id="UP000011083"/>
    </source>
</evidence>
<dbReference type="KEGG" id="acan:ACA1_233880"/>
<evidence type="ECO:0000256" key="6">
    <source>
        <dbReference type="RuleBase" id="RU361203"/>
    </source>
</evidence>
<dbReference type="PANTHER" id="PTHR45778">
    <property type="entry name" value="PURPLE ACID PHOSPHATASE-RELATED"/>
    <property type="match status" value="1"/>
</dbReference>
<dbReference type="SUPFAM" id="SSF49363">
    <property type="entry name" value="Purple acid phosphatase, N-terminal domain"/>
    <property type="match status" value="1"/>
</dbReference>
<dbReference type="SUPFAM" id="SSF56300">
    <property type="entry name" value="Metallo-dependent phosphatases"/>
    <property type="match status" value="1"/>
</dbReference>
<evidence type="ECO:0000259" key="10">
    <source>
        <dbReference type="Pfam" id="PF16656"/>
    </source>
</evidence>
<keyword evidence="3" id="KW-0964">Secreted</keyword>
<dbReference type="InterPro" id="IPR029052">
    <property type="entry name" value="Metallo-depent_PP-like"/>
</dbReference>
<evidence type="ECO:0000256" key="4">
    <source>
        <dbReference type="ARBA" id="ARBA00022729"/>
    </source>
</evidence>
<comment type="similarity">
    <text evidence="6">Belongs to the metallophosphoesterase superfamily. Purple acid phosphatase family.</text>
</comment>
<evidence type="ECO:0000313" key="12">
    <source>
        <dbReference type="EMBL" id="ELR18960.1"/>
    </source>
</evidence>
<dbReference type="InterPro" id="IPR015914">
    <property type="entry name" value="PAPs_N"/>
</dbReference>
<dbReference type="PANTHER" id="PTHR45778:SF3">
    <property type="entry name" value="PURPLE ACID PHOSPHATASE"/>
    <property type="match status" value="1"/>
</dbReference>
<dbReference type="InterPro" id="IPR040974">
    <property type="entry name" value="Fn3_PAP"/>
</dbReference>
<evidence type="ECO:0000259" key="9">
    <source>
        <dbReference type="Pfam" id="PF14008"/>
    </source>
</evidence>
<dbReference type="GO" id="GO:0005576">
    <property type="term" value="C:extracellular region"/>
    <property type="evidence" value="ECO:0007669"/>
    <property type="project" value="UniProtKB-SubCell"/>
</dbReference>
<keyword evidence="13" id="KW-1185">Reference proteome</keyword>
<evidence type="ECO:0000256" key="2">
    <source>
        <dbReference type="ARBA" id="ARBA00011738"/>
    </source>
</evidence>
<sequence>MVALFYLVVLPTSSAHIHGRDAGASTRIHLDKIVVARDGDVRMSAWPGELKRSGEWVSVSWSGASASWGDWVGVYSPADADVTVTAPIKYKYADEFKDGYGKLWFRLTNMRADYVFHYFSGGIDKPTLIASSNRVTFANYNEPLQGRLMLTGVPHEMRVMWTTLNTTSPQVKFGTSPGQYVGSVSASTTTYTRDQMCGAPANTEGWRDPGLFHSAVLSNLSPDTRYYYVYGDPAYGFSEEASFMSAPRPGAASRTLNIFAYGDMGKTTQHWNNEKASINTTRLMIKDMQAIPMDLAIHIGDISYAVGYGAQWDEFHDQVSAISTRLPYMTCIGNHERDFPNSGSRFNGTDSGGECGVAYEVRYPMPTPGRDQPWYSFDYGSVHFVFMSSEHNFTIGGTQWQWIEADLRKVDRTKTPWIIFSGHRPMYIDSNYDKGDSADQPVARELRRNLEDLLFKYRVDLAFWGHHHSSVESCLLVGAQYQRSCPVFNGTCMSEGQATTHVVIGMAGYRLSTDIPLTMPSWARVVDVSENGYTRLSVTSSRLEMTFISDVDARVKDHFVLTK</sequence>
<feature type="domain" description="Purple acid phosphatase Fn3-like" evidence="11">
    <location>
        <begin position="52"/>
        <end position="139"/>
    </location>
</feature>
<dbReference type="Pfam" id="PF17808">
    <property type="entry name" value="fn3_PAP"/>
    <property type="match status" value="1"/>
</dbReference>
<evidence type="ECO:0000256" key="1">
    <source>
        <dbReference type="ARBA" id="ARBA00004613"/>
    </source>
</evidence>
<dbReference type="GO" id="GO:0046872">
    <property type="term" value="F:metal ion binding"/>
    <property type="evidence" value="ECO:0007669"/>
    <property type="project" value="InterPro"/>
</dbReference>
<dbReference type="Pfam" id="PF16656">
    <property type="entry name" value="Pur_ac_phosph_N"/>
    <property type="match status" value="1"/>
</dbReference>
<proteinExistence type="inferred from homology"/>
<evidence type="ECO:0000256" key="3">
    <source>
        <dbReference type="ARBA" id="ARBA00022525"/>
    </source>
</evidence>